<evidence type="ECO:0000256" key="1">
    <source>
        <dbReference type="ARBA" id="ARBA00023172"/>
    </source>
</evidence>
<dbReference type="PANTHER" id="PTHR30349:SF64">
    <property type="entry name" value="PROPHAGE INTEGRASE INTD-RELATED"/>
    <property type="match status" value="1"/>
</dbReference>
<evidence type="ECO:0000259" key="2">
    <source>
        <dbReference type="PROSITE" id="PS51898"/>
    </source>
</evidence>
<dbReference type="CDD" id="cd01185">
    <property type="entry name" value="INTN1_C_like"/>
    <property type="match status" value="1"/>
</dbReference>
<dbReference type="SUPFAM" id="SSF56349">
    <property type="entry name" value="DNA breaking-rejoining enzymes"/>
    <property type="match status" value="1"/>
</dbReference>
<feature type="domain" description="Tyr recombinase" evidence="2">
    <location>
        <begin position="1"/>
        <end position="144"/>
    </location>
</feature>
<proteinExistence type="predicted"/>
<dbReference type="Gene3D" id="1.10.443.10">
    <property type="entry name" value="Intergrase catalytic core"/>
    <property type="match status" value="1"/>
</dbReference>
<dbReference type="PANTHER" id="PTHR30349">
    <property type="entry name" value="PHAGE INTEGRASE-RELATED"/>
    <property type="match status" value="1"/>
</dbReference>
<keyword evidence="1" id="KW-0233">DNA recombination</keyword>
<dbReference type="PROSITE" id="PS51898">
    <property type="entry name" value="TYR_RECOMBINASE"/>
    <property type="match status" value="1"/>
</dbReference>
<dbReference type="InterPro" id="IPR050090">
    <property type="entry name" value="Tyrosine_recombinase_XerCD"/>
</dbReference>
<organism evidence="3 4">
    <name type="scientific">Bacteroides fragilis</name>
    <dbReference type="NCBI Taxonomy" id="817"/>
    <lineage>
        <taxon>Bacteria</taxon>
        <taxon>Pseudomonadati</taxon>
        <taxon>Bacteroidota</taxon>
        <taxon>Bacteroidia</taxon>
        <taxon>Bacteroidales</taxon>
        <taxon>Bacteroidaceae</taxon>
        <taxon>Bacteroides</taxon>
    </lineage>
</organism>
<dbReference type="Pfam" id="PF00589">
    <property type="entry name" value="Phage_integrase"/>
    <property type="match status" value="1"/>
</dbReference>
<dbReference type="GO" id="GO:0003677">
    <property type="term" value="F:DNA binding"/>
    <property type="evidence" value="ECO:0007669"/>
    <property type="project" value="InterPro"/>
</dbReference>
<dbReference type="GO" id="GO:0015074">
    <property type="term" value="P:DNA integration"/>
    <property type="evidence" value="ECO:0007669"/>
    <property type="project" value="InterPro"/>
</dbReference>
<evidence type="ECO:0000313" key="3">
    <source>
        <dbReference type="EMBL" id="QCQ46081.1"/>
    </source>
</evidence>
<dbReference type="InterPro" id="IPR002104">
    <property type="entry name" value="Integrase_catalytic"/>
</dbReference>
<gene>
    <name evidence="3" type="ORF">EC80_015065</name>
</gene>
<name>A0AAE6EU53_BACFG</name>
<dbReference type="AlphaFoldDB" id="A0AAE6EU53"/>
<reference evidence="3 4" key="1">
    <citation type="submission" date="2019-03" db="EMBL/GenBank/DDBJ databases">
        <title>Complete genome assembly of MDR B. fragilis.</title>
        <authorList>
            <person name="Sydenham T.V."/>
            <person name="Hasman H."/>
            <person name="Justesen U.S."/>
        </authorList>
    </citation>
    <scope>NUCLEOTIDE SEQUENCE [LARGE SCALE GENOMIC DNA]</scope>
    <source>
        <strain evidence="3 4">DCMSKEJBY0001B</strain>
    </source>
</reference>
<dbReference type="EMBL" id="CP036546">
    <property type="protein sequence ID" value="QCQ46081.1"/>
    <property type="molecule type" value="Genomic_DNA"/>
</dbReference>
<protein>
    <recommendedName>
        <fullName evidence="2">Tyr recombinase domain-containing protein</fullName>
    </recommendedName>
</protein>
<sequence length="144" mass="16663">MDAIGVVCCFTGVSHTDLKILTKQNIQDFFDGNSWLIYRRRKTHIKSSIPLLEIPKKLLEKYRDYQIGDRIFPVPEYDPCNNLIKIIAGFARINKHLTFHMSRHTFATMMLSKGVPIETVSHMLGHSNITTTQIYARVTNQKNR</sequence>
<dbReference type="InterPro" id="IPR013762">
    <property type="entry name" value="Integrase-like_cat_sf"/>
</dbReference>
<accession>A0AAE6EU53</accession>
<dbReference type="Proteomes" id="UP000036847">
    <property type="component" value="Chromosome"/>
</dbReference>
<dbReference type="InterPro" id="IPR011010">
    <property type="entry name" value="DNA_brk_join_enz"/>
</dbReference>
<evidence type="ECO:0000313" key="4">
    <source>
        <dbReference type="Proteomes" id="UP000036847"/>
    </source>
</evidence>
<dbReference type="GO" id="GO:0006310">
    <property type="term" value="P:DNA recombination"/>
    <property type="evidence" value="ECO:0007669"/>
    <property type="project" value="UniProtKB-KW"/>
</dbReference>